<dbReference type="AlphaFoldDB" id="Q753G7"/>
<evidence type="ECO:0000313" key="2">
    <source>
        <dbReference type="Proteomes" id="UP000000591"/>
    </source>
</evidence>
<dbReference type="RefSeq" id="NP_985892.1">
    <property type="nucleotide sequence ID" value="NM_211247.1"/>
</dbReference>
<dbReference type="FunCoup" id="Q753G7">
    <property type="interactions" value="43"/>
</dbReference>
<dbReference type="HOGENOM" id="CLU_070629_0_0_1"/>
<proteinExistence type="predicted"/>
<dbReference type="eggNOG" id="ENOG502S4WZ">
    <property type="taxonomic scope" value="Eukaryota"/>
</dbReference>
<reference evidence="1 2" key="1">
    <citation type="journal article" date="2004" name="Science">
        <title>The Ashbya gossypii genome as a tool for mapping the ancient Saccharomyces cerevisiae genome.</title>
        <authorList>
            <person name="Dietrich F.S."/>
            <person name="Voegeli S."/>
            <person name="Brachat S."/>
            <person name="Lerch A."/>
            <person name="Gates K."/>
            <person name="Steiner S."/>
            <person name="Mohr C."/>
            <person name="Pohlmann R."/>
            <person name="Luedi P."/>
            <person name="Choi S."/>
            <person name="Wing R.A."/>
            <person name="Flavier A."/>
            <person name="Gaffney T.D."/>
            <person name="Philippsen P."/>
        </authorList>
    </citation>
    <scope>NUCLEOTIDE SEQUENCE [LARGE SCALE GENOMIC DNA]</scope>
    <source>
        <strain evidence="2">ATCC 10895 / CBS 109.51 / FGSC 9923 / NRRL Y-1056</strain>
    </source>
</reference>
<dbReference type="GeneID" id="4622159"/>
<reference evidence="2" key="2">
    <citation type="journal article" date="2013" name="G3 (Bethesda)">
        <title>Genomes of Ashbya fungi isolated from insects reveal four mating-type loci, numerous translocations, lack of transposons, and distinct gene duplications.</title>
        <authorList>
            <person name="Dietrich F.S."/>
            <person name="Voegeli S."/>
            <person name="Kuo S."/>
            <person name="Philippsen P."/>
        </authorList>
    </citation>
    <scope>GENOME REANNOTATION</scope>
    <source>
        <strain evidence="2">ATCC 10895 / CBS 109.51 / FGSC 9923 / NRRL Y-1056</strain>
    </source>
</reference>
<sequence>MRNHGEESENTMVPDAEDCVRLVKACRIPLVPVSRPAAEQQIPPADFVATISTPIARESSDYTLLSWLLNDSSEVTLTTAFDTCADPFRLFKRGRARYRELFSFQHAAADSNTTLSGELTKVSVFPRVVQQTGLDRFDMGHLCGQYMKQFVKVMHRYSQAGDPGQNRPRYLQTNLSKLVQSYTRDVVHDIVHKWVLWTARMAPGAPRPKESQIIDSLLSHYWQRYMVLGNNSFEEFVEVIDSTTAAVSVGIREADDSGIIYGIWIDGQNGILLLCNGLVSQRGSCLSPTLGATLEANYFDTVRKLMFFLNCSIMECCNRHLEKRGSSKS</sequence>
<organism evidence="1 2">
    <name type="scientific">Eremothecium gossypii (strain ATCC 10895 / CBS 109.51 / FGSC 9923 / NRRL Y-1056)</name>
    <name type="common">Yeast</name>
    <name type="synonym">Ashbya gossypii</name>
    <dbReference type="NCBI Taxonomy" id="284811"/>
    <lineage>
        <taxon>Eukaryota</taxon>
        <taxon>Fungi</taxon>
        <taxon>Dikarya</taxon>
        <taxon>Ascomycota</taxon>
        <taxon>Saccharomycotina</taxon>
        <taxon>Saccharomycetes</taxon>
        <taxon>Saccharomycetales</taxon>
        <taxon>Saccharomycetaceae</taxon>
        <taxon>Eremothecium</taxon>
    </lineage>
</organism>
<name>Q753G7_EREGS</name>
<dbReference type="EMBL" id="AE016819">
    <property type="protein sequence ID" value="AAS53716.1"/>
    <property type="molecule type" value="Genomic_DNA"/>
</dbReference>
<keyword evidence="2" id="KW-1185">Reference proteome</keyword>
<accession>Q753G7</accession>
<dbReference type="OMA" id="CIIPRIC"/>
<dbReference type="Proteomes" id="UP000000591">
    <property type="component" value="Chromosome VI"/>
</dbReference>
<dbReference type="KEGG" id="ago:AGOS_AFR345W"/>
<dbReference type="InParanoid" id="Q753G7"/>
<evidence type="ECO:0000313" key="1">
    <source>
        <dbReference type="EMBL" id="AAS53716.1"/>
    </source>
</evidence>
<protein>
    <submittedName>
        <fullName evidence="1">AFR345Wp</fullName>
    </submittedName>
</protein>
<gene>
    <name evidence="1" type="ORF">AGOS_AFR345W</name>
</gene>
<dbReference type="OrthoDB" id="4038005at2759"/>